<comment type="caution">
    <text evidence="4">The sequence shown here is derived from an EMBL/GenBank/DDBJ whole genome shotgun (WGS) entry which is preliminary data.</text>
</comment>
<feature type="domain" description="Acyl-CoA thioesterase-like C-terminal" evidence="3">
    <location>
        <begin position="149"/>
        <end position="255"/>
    </location>
</feature>
<dbReference type="InterPro" id="IPR049450">
    <property type="entry name" value="ACOT8-like_C"/>
</dbReference>
<dbReference type="RefSeq" id="WP_246084254.1">
    <property type="nucleotide sequence ID" value="NZ_JBHMDG010000022.1"/>
</dbReference>
<dbReference type="Proteomes" id="UP001589750">
    <property type="component" value="Unassembled WGS sequence"/>
</dbReference>
<dbReference type="Gene3D" id="2.40.160.210">
    <property type="entry name" value="Acyl-CoA thioesterase, double hotdog domain"/>
    <property type="match status" value="1"/>
</dbReference>
<dbReference type="InterPro" id="IPR042171">
    <property type="entry name" value="Acyl-CoA_hotdog"/>
</dbReference>
<protein>
    <submittedName>
        <fullName evidence="4">Acyl-CoA thioesterase domain-containing protein</fullName>
    </submittedName>
</protein>
<evidence type="ECO:0000313" key="5">
    <source>
        <dbReference type="Proteomes" id="UP001589750"/>
    </source>
</evidence>
<dbReference type="InterPro" id="IPR049449">
    <property type="entry name" value="TesB_ACOT8-like_N"/>
</dbReference>
<dbReference type="SUPFAM" id="SSF54637">
    <property type="entry name" value="Thioesterase/thiol ester dehydrase-isomerase"/>
    <property type="match status" value="1"/>
</dbReference>
<evidence type="ECO:0000313" key="4">
    <source>
        <dbReference type="EMBL" id="MFB9314624.1"/>
    </source>
</evidence>
<gene>
    <name evidence="4" type="ORF">ACFFRI_16320</name>
</gene>
<accession>A0ABV5KD03</accession>
<keyword evidence="5" id="KW-1185">Reference proteome</keyword>
<organism evidence="4 5">
    <name type="scientific">Nocardioides plantarum</name>
    <dbReference type="NCBI Taxonomy" id="29299"/>
    <lineage>
        <taxon>Bacteria</taxon>
        <taxon>Bacillati</taxon>
        <taxon>Actinomycetota</taxon>
        <taxon>Actinomycetes</taxon>
        <taxon>Propionibacteriales</taxon>
        <taxon>Nocardioidaceae</taxon>
        <taxon>Nocardioides</taxon>
    </lineage>
</organism>
<dbReference type="InterPro" id="IPR029069">
    <property type="entry name" value="HotDog_dom_sf"/>
</dbReference>
<evidence type="ECO:0000259" key="3">
    <source>
        <dbReference type="Pfam" id="PF20789"/>
    </source>
</evidence>
<dbReference type="Pfam" id="PF13622">
    <property type="entry name" value="4HBT_3"/>
    <property type="match status" value="1"/>
</dbReference>
<feature type="domain" description="Acyl-CoA thioesterase-like N-terminal HotDog" evidence="2">
    <location>
        <begin position="29"/>
        <end position="114"/>
    </location>
</feature>
<evidence type="ECO:0000259" key="2">
    <source>
        <dbReference type="Pfam" id="PF13622"/>
    </source>
</evidence>
<sequence>MDLSSVAFFTLDPDGKPDGDVLLPTDLARSSWSTEQVHGVAISGALARTAERTVADLGRDDLRPARHSVDLFRPAAMKPFHLSAEVVREGPRICLVDVTLRQDGERVARASVLFLVVATPASGEVWSPTDEHRPPPAEVAPPTTEPRVPFVHSEAGWSQRFGDHQNASRKTSWSSAVPIVRGEPLTPYQAAAATADGASLVTNWGSEGVQHINTDITLALARLPRGTEVGLAALDRVEHDGIAVGTAAVFDRDGRIGEVVMTSIVNARRAVDFTRVEYADDGTVRDA</sequence>
<proteinExistence type="predicted"/>
<dbReference type="EMBL" id="JBHMDG010000022">
    <property type="protein sequence ID" value="MFB9314624.1"/>
    <property type="molecule type" value="Genomic_DNA"/>
</dbReference>
<name>A0ABV5KD03_9ACTN</name>
<reference evidence="4 5" key="1">
    <citation type="submission" date="2024-09" db="EMBL/GenBank/DDBJ databases">
        <authorList>
            <person name="Sun Q."/>
            <person name="Mori K."/>
        </authorList>
    </citation>
    <scope>NUCLEOTIDE SEQUENCE [LARGE SCALE GENOMIC DNA]</scope>
    <source>
        <strain evidence="4 5">JCM 9626</strain>
    </source>
</reference>
<feature type="region of interest" description="Disordered" evidence="1">
    <location>
        <begin position="124"/>
        <end position="146"/>
    </location>
</feature>
<dbReference type="Pfam" id="PF20789">
    <property type="entry name" value="4HBT_3C"/>
    <property type="match status" value="1"/>
</dbReference>
<evidence type="ECO:0000256" key="1">
    <source>
        <dbReference type="SAM" id="MobiDB-lite"/>
    </source>
</evidence>